<name>A0A2Z6NW64_TRISU</name>
<evidence type="ECO:0000313" key="1">
    <source>
        <dbReference type="EMBL" id="GAU34227.1"/>
    </source>
</evidence>
<dbReference type="AlphaFoldDB" id="A0A2Z6NW64"/>
<protein>
    <submittedName>
        <fullName evidence="1">Uncharacterized protein</fullName>
    </submittedName>
</protein>
<reference evidence="2" key="1">
    <citation type="journal article" date="2017" name="Front. Plant Sci.">
        <title>Climate Clever Clovers: New Paradigm to Reduce the Environmental Footprint of Ruminants by Breeding Low Methanogenic Forages Utilizing Haplotype Variation.</title>
        <authorList>
            <person name="Kaur P."/>
            <person name="Appels R."/>
            <person name="Bayer P.E."/>
            <person name="Keeble-Gagnere G."/>
            <person name="Wang J."/>
            <person name="Hirakawa H."/>
            <person name="Shirasawa K."/>
            <person name="Vercoe P."/>
            <person name="Stefanova K."/>
            <person name="Durmic Z."/>
            <person name="Nichols P."/>
            <person name="Revell C."/>
            <person name="Isobe S.N."/>
            <person name="Edwards D."/>
            <person name="Erskine W."/>
        </authorList>
    </citation>
    <scope>NUCLEOTIDE SEQUENCE [LARGE SCALE GENOMIC DNA]</scope>
    <source>
        <strain evidence="2">cv. Daliak</strain>
    </source>
</reference>
<gene>
    <name evidence="1" type="ORF">TSUD_210090</name>
</gene>
<proteinExistence type="predicted"/>
<accession>A0A2Z6NW64</accession>
<sequence length="97" mass="10670">MAVVVRRVVMPSAPLLLPDLRTVSVCSWRFGRESIYGHGGVFIVVVFSDDLRSLFVGRWCSNALPPWVASRSTRINHAAVRTIVVVSDLFSKLTIGG</sequence>
<organism evidence="1 2">
    <name type="scientific">Trifolium subterraneum</name>
    <name type="common">Subterranean clover</name>
    <dbReference type="NCBI Taxonomy" id="3900"/>
    <lineage>
        <taxon>Eukaryota</taxon>
        <taxon>Viridiplantae</taxon>
        <taxon>Streptophyta</taxon>
        <taxon>Embryophyta</taxon>
        <taxon>Tracheophyta</taxon>
        <taxon>Spermatophyta</taxon>
        <taxon>Magnoliopsida</taxon>
        <taxon>eudicotyledons</taxon>
        <taxon>Gunneridae</taxon>
        <taxon>Pentapetalae</taxon>
        <taxon>rosids</taxon>
        <taxon>fabids</taxon>
        <taxon>Fabales</taxon>
        <taxon>Fabaceae</taxon>
        <taxon>Papilionoideae</taxon>
        <taxon>50 kb inversion clade</taxon>
        <taxon>NPAAA clade</taxon>
        <taxon>Hologalegina</taxon>
        <taxon>IRL clade</taxon>
        <taxon>Trifolieae</taxon>
        <taxon>Trifolium</taxon>
    </lineage>
</organism>
<keyword evidence="2" id="KW-1185">Reference proteome</keyword>
<dbReference type="EMBL" id="DF973549">
    <property type="protein sequence ID" value="GAU34227.1"/>
    <property type="molecule type" value="Genomic_DNA"/>
</dbReference>
<evidence type="ECO:0000313" key="2">
    <source>
        <dbReference type="Proteomes" id="UP000242715"/>
    </source>
</evidence>
<dbReference type="Proteomes" id="UP000242715">
    <property type="component" value="Unassembled WGS sequence"/>
</dbReference>